<dbReference type="SUPFAM" id="SSF57667">
    <property type="entry name" value="beta-beta-alpha zinc fingers"/>
    <property type="match status" value="1"/>
</dbReference>
<gene>
    <name evidence="13" type="ORF">RMAR00112_LOCUS21193</name>
</gene>
<evidence type="ECO:0000259" key="12">
    <source>
        <dbReference type="PROSITE" id="PS50157"/>
    </source>
</evidence>
<dbReference type="InterPro" id="IPR036236">
    <property type="entry name" value="Znf_C2H2_sf"/>
</dbReference>
<evidence type="ECO:0000256" key="10">
    <source>
        <dbReference type="PROSITE-ProRule" id="PRU00042"/>
    </source>
</evidence>
<evidence type="ECO:0000256" key="7">
    <source>
        <dbReference type="ARBA" id="ARBA00023125"/>
    </source>
</evidence>
<evidence type="ECO:0000256" key="1">
    <source>
        <dbReference type="ARBA" id="ARBA00004123"/>
    </source>
</evidence>
<dbReference type="InterPro" id="IPR050717">
    <property type="entry name" value="C2H2-ZF_Transcription_Reg"/>
</dbReference>
<dbReference type="GO" id="GO:0000981">
    <property type="term" value="F:DNA-binding transcription factor activity, RNA polymerase II-specific"/>
    <property type="evidence" value="ECO:0007669"/>
    <property type="project" value="TreeGrafter"/>
</dbReference>
<feature type="compositionally biased region" description="Basic and acidic residues" evidence="11">
    <location>
        <begin position="1"/>
        <end position="30"/>
    </location>
</feature>
<dbReference type="InterPro" id="IPR013087">
    <property type="entry name" value="Znf_C2H2_type"/>
</dbReference>
<feature type="domain" description="C2H2-type" evidence="12">
    <location>
        <begin position="51"/>
        <end position="78"/>
    </location>
</feature>
<dbReference type="PANTHER" id="PTHR14196">
    <property type="entry name" value="ODD-SKIPPED - RELATED"/>
    <property type="match status" value="1"/>
</dbReference>
<evidence type="ECO:0000313" key="13">
    <source>
        <dbReference type="EMBL" id="CAE0053165.1"/>
    </source>
</evidence>
<accession>A0A7S2ZWU2</accession>
<dbReference type="EMBL" id="HBHW01027355">
    <property type="protein sequence ID" value="CAE0053165.1"/>
    <property type="molecule type" value="Transcribed_RNA"/>
</dbReference>
<dbReference type="PANTHER" id="PTHR14196:SF0">
    <property type="entry name" value="PROTEIN BOWEL"/>
    <property type="match status" value="1"/>
</dbReference>
<keyword evidence="4 10" id="KW-0863">Zinc-finger</keyword>
<evidence type="ECO:0000256" key="11">
    <source>
        <dbReference type="SAM" id="MobiDB-lite"/>
    </source>
</evidence>
<dbReference type="Pfam" id="PF00096">
    <property type="entry name" value="zf-C2H2"/>
    <property type="match status" value="1"/>
</dbReference>
<evidence type="ECO:0000256" key="5">
    <source>
        <dbReference type="ARBA" id="ARBA00022833"/>
    </source>
</evidence>
<dbReference type="Gene3D" id="3.30.160.60">
    <property type="entry name" value="Classic Zinc Finger"/>
    <property type="match status" value="1"/>
</dbReference>
<proteinExistence type="predicted"/>
<evidence type="ECO:0000256" key="9">
    <source>
        <dbReference type="ARBA" id="ARBA00023242"/>
    </source>
</evidence>
<keyword evidence="3" id="KW-0677">Repeat</keyword>
<reference evidence="13" key="1">
    <citation type="submission" date="2021-01" db="EMBL/GenBank/DDBJ databases">
        <authorList>
            <person name="Corre E."/>
            <person name="Pelletier E."/>
            <person name="Niang G."/>
            <person name="Scheremetjew M."/>
            <person name="Finn R."/>
            <person name="Kale V."/>
            <person name="Holt S."/>
            <person name="Cochrane G."/>
            <person name="Meng A."/>
            <person name="Brown T."/>
            <person name="Cohen L."/>
        </authorList>
    </citation>
    <scope>NUCLEOTIDE SEQUENCE</scope>
    <source>
        <strain evidence="13">CCMP 769</strain>
    </source>
</reference>
<keyword evidence="7" id="KW-0238">DNA-binding</keyword>
<evidence type="ECO:0000256" key="6">
    <source>
        <dbReference type="ARBA" id="ARBA00023015"/>
    </source>
</evidence>
<keyword evidence="6" id="KW-0805">Transcription regulation</keyword>
<dbReference type="GO" id="GO:0000977">
    <property type="term" value="F:RNA polymerase II transcription regulatory region sequence-specific DNA binding"/>
    <property type="evidence" value="ECO:0007669"/>
    <property type="project" value="TreeGrafter"/>
</dbReference>
<comment type="subcellular location">
    <subcellularLocation>
        <location evidence="1">Nucleus</location>
    </subcellularLocation>
</comment>
<dbReference type="FunFam" id="3.30.160.60:FF:000030">
    <property type="entry name" value="Zinc finger protein 628"/>
    <property type="match status" value="1"/>
</dbReference>
<sequence length="147" mass="17486">MSSGERNDPPDSERTNRSTLDLRAHPRHIDTGIGKAPKRAPGELQRRERRYRCKVCGKYFSRPYNLRVHRRLRTGEKPVECVRCGQSFVEPFADSPVSERPLGYSVEEYLNWFQTSELRRELDEYFEPFRRRRLEMLLDDYSSEISD</sequence>
<keyword evidence="2" id="KW-0479">Metal-binding</keyword>
<keyword evidence="9" id="KW-0539">Nucleus</keyword>
<keyword evidence="8" id="KW-0804">Transcription</keyword>
<name>A0A7S2ZWU2_9RHOD</name>
<keyword evidence="5" id="KW-0862">Zinc</keyword>
<dbReference type="PROSITE" id="PS50157">
    <property type="entry name" value="ZINC_FINGER_C2H2_2"/>
    <property type="match status" value="1"/>
</dbReference>
<dbReference type="AlphaFoldDB" id="A0A7S2ZWU2"/>
<protein>
    <recommendedName>
        <fullName evidence="12">C2H2-type domain-containing protein</fullName>
    </recommendedName>
</protein>
<dbReference type="GO" id="GO:0005634">
    <property type="term" value="C:nucleus"/>
    <property type="evidence" value="ECO:0007669"/>
    <property type="project" value="UniProtKB-SubCell"/>
</dbReference>
<organism evidence="13">
    <name type="scientific">Rhodosorus marinus</name>
    <dbReference type="NCBI Taxonomy" id="101924"/>
    <lineage>
        <taxon>Eukaryota</taxon>
        <taxon>Rhodophyta</taxon>
        <taxon>Stylonematophyceae</taxon>
        <taxon>Stylonematales</taxon>
        <taxon>Stylonemataceae</taxon>
        <taxon>Rhodosorus</taxon>
    </lineage>
</organism>
<evidence type="ECO:0000256" key="3">
    <source>
        <dbReference type="ARBA" id="ARBA00022737"/>
    </source>
</evidence>
<feature type="region of interest" description="Disordered" evidence="11">
    <location>
        <begin position="1"/>
        <end position="46"/>
    </location>
</feature>
<evidence type="ECO:0000256" key="8">
    <source>
        <dbReference type="ARBA" id="ARBA00023163"/>
    </source>
</evidence>
<evidence type="ECO:0000256" key="4">
    <source>
        <dbReference type="ARBA" id="ARBA00022771"/>
    </source>
</evidence>
<evidence type="ECO:0000256" key="2">
    <source>
        <dbReference type="ARBA" id="ARBA00022723"/>
    </source>
</evidence>
<dbReference type="GO" id="GO:0008270">
    <property type="term" value="F:zinc ion binding"/>
    <property type="evidence" value="ECO:0007669"/>
    <property type="project" value="UniProtKB-KW"/>
</dbReference>